<dbReference type="EMBL" id="LAZR01004376">
    <property type="protein sequence ID" value="KKN09172.1"/>
    <property type="molecule type" value="Genomic_DNA"/>
</dbReference>
<comment type="caution">
    <text evidence="1">The sequence shown here is derived from an EMBL/GenBank/DDBJ whole genome shotgun (WGS) entry which is preliminary data.</text>
</comment>
<protein>
    <submittedName>
        <fullName evidence="1">Uncharacterized protein</fullName>
    </submittedName>
</protein>
<dbReference type="SUPFAM" id="SSF48452">
    <property type="entry name" value="TPR-like"/>
    <property type="match status" value="1"/>
</dbReference>
<organism evidence="1">
    <name type="scientific">marine sediment metagenome</name>
    <dbReference type="NCBI Taxonomy" id="412755"/>
    <lineage>
        <taxon>unclassified sequences</taxon>
        <taxon>metagenomes</taxon>
        <taxon>ecological metagenomes</taxon>
    </lineage>
</organism>
<sequence>MKLIFRIELPMWLHLPDGDYAILFYNSILEVVQEFTLKLNNHLWDIRHLNKFGEVKEQLTVSENFVLDENSLKLRMDYEQIFNEYYKSSGIFKEDQFFPLKVKTNLEVEYEIAEDRSTGEENEQNQFIMSEINREILPAINYFLEKYRFYIAEDSLFEDDPFKRNLRSNNIQRISYYDLSPYNTKIKLIKNSSEVINFELKLFPSDFGAELSFLDPTRQALKLFKDELIKKDISIFEILWGEVKYNLFKGNWRITLILSDILMESLKDYLNREKIQELREEFEKNKEFIKGYELSIKLIEDKLEEKEKRGIRFFLKEQAPIFYKDLISEADIKILKQLHQYRNEIIHGPRKKYPKDFEIIMNRFSEIFLKIYDCKIRETNKKKLQPYAHGFIVGFEPSKEFAKIKMFTYKSQVRIYQFMALMYPLIDREVKLKISKLSKFENVLPAFSKKLDLNCIKYDTAINIYLKRCNLDIQLIEFYFRLIRESLVQEFTELKQINIELYNFIFPDQFQKRVTDVYNSIFLNSFKECRFTLTFQEINSQVPQEINWNSLYVDEYYVGLLNNIGVIFINSREWEIAEHFLFTAENLAFKYNLIGELARVKYNIACYYSFKGEMNNAGEYLRNSCRIDSKYEREWISDDHFENLRKSGFHL</sequence>
<dbReference type="InterPro" id="IPR011990">
    <property type="entry name" value="TPR-like_helical_dom_sf"/>
</dbReference>
<reference evidence="1" key="1">
    <citation type="journal article" date="2015" name="Nature">
        <title>Complex archaea that bridge the gap between prokaryotes and eukaryotes.</title>
        <authorList>
            <person name="Spang A."/>
            <person name="Saw J.H."/>
            <person name="Jorgensen S.L."/>
            <person name="Zaremba-Niedzwiedzka K."/>
            <person name="Martijn J."/>
            <person name="Lind A.E."/>
            <person name="van Eijk R."/>
            <person name="Schleper C."/>
            <person name="Guy L."/>
            <person name="Ettema T.J."/>
        </authorList>
    </citation>
    <scope>NUCLEOTIDE SEQUENCE</scope>
</reference>
<proteinExistence type="predicted"/>
<accession>A0A0F9NB63</accession>
<gene>
    <name evidence="1" type="ORF">LCGC14_1049230</name>
</gene>
<evidence type="ECO:0000313" key="1">
    <source>
        <dbReference type="EMBL" id="KKN09172.1"/>
    </source>
</evidence>
<name>A0A0F9NB63_9ZZZZ</name>
<dbReference type="AlphaFoldDB" id="A0A0F9NB63"/>